<dbReference type="EMBL" id="KZ857519">
    <property type="protein sequence ID" value="RDX41207.1"/>
    <property type="molecule type" value="Genomic_DNA"/>
</dbReference>
<feature type="region of interest" description="Disordered" evidence="1">
    <location>
        <begin position="201"/>
        <end position="222"/>
    </location>
</feature>
<sequence>MESSTSLTSIDSATGSLRALHSLPGTIHQSESESSITKDTPRQRNSSERSLPATLQNVRQSIGGRVGHSESAVASPSLRSREGSARGQAFSQSPPPSRQGHSQSASNRPPSHNLSPLLQGRDTFQTPQSRSPAQSRAASPLRILQGWNLHRNHTRDEPFIPVDPFSSHIRWFGFRREHSPSRPSAETSEGLGAAARSFFARTHTKRGNTQQTDDEDYKAEQRRRKLPPWRAFMNDTTFLFTYTLPRQLYMGFLLRLPALYWQRVARVFEDAEVSKPEIQRLIDACGVFGHDPSIDAAIATGFATPTGGQGQKALSAGIPYPEEWTPPVVSPALARFKISWENFVDTLLREWKTFNLVSALLCT</sequence>
<dbReference type="OrthoDB" id="3062801at2759"/>
<dbReference type="AlphaFoldDB" id="A0A371CLR5"/>
<name>A0A371CLR5_9APHY</name>
<feature type="compositionally biased region" description="Low complexity" evidence="1">
    <location>
        <begin position="127"/>
        <end position="140"/>
    </location>
</feature>
<accession>A0A371CLR5</accession>
<keyword evidence="3" id="KW-1185">Reference proteome</keyword>
<gene>
    <name evidence="2" type="ORF">OH76DRAFT_1412296</name>
</gene>
<protein>
    <submittedName>
        <fullName evidence="2">Uncharacterized protein</fullName>
    </submittedName>
</protein>
<feature type="region of interest" description="Disordered" evidence="1">
    <location>
        <begin position="18"/>
        <end position="140"/>
    </location>
</feature>
<evidence type="ECO:0000313" key="2">
    <source>
        <dbReference type="EMBL" id="RDX41207.1"/>
    </source>
</evidence>
<feature type="compositionally biased region" description="Polar residues" evidence="1">
    <location>
        <begin position="99"/>
        <end position="126"/>
    </location>
</feature>
<feature type="compositionally biased region" description="Polar residues" evidence="1">
    <location>
        <begin position="27"/>
        <end position="38"/>
    </location>
</feature>
<dbReference type="Proteomes" id="UP000256964">
    <property type="component" value="Unassembled WGS sequence"/>
</dbReference>
<organism evidence="2 3">
    <name type="scientific">Lentinus brumalis</name>
    <dbReference type="NCBI Taxonomy" id="2498619"/>
    <lineage>
        <taxon>Eukaryota</taxon>
        <taxon>Fungi</taxon>
        <taxon>Dikarya</taxon>
        <taxon>Basidiomycota</taxon>
        <taxon>Agaricomycotina</taxon>
        <taxon>Agaricomycetes</taxon>
        <taxon>Polyporales</taxon>
        <taxon>Polyporaceae</taxon>
        <taxon>Lentinus</taxon>
    </lineage>
</organism>
<evidence type="ECO:0000256" key="1">
    <source>
        <dbReference type="SAM" id="MobiDB-lite"/>
    </source>
</evidence>
<reference evidence="2 3" key="1">
    <citation type="journal article" date="2018" name="Biotechnol. Biofuels">
        <title>Integrative visual omics of the white-rot fungus Polyporus brumalis exposes the biotechnological potential of its oxidative enzymes for delignifying raw plant biomass.</title>
        <authorList>
            <person name="Miyauchi S."/>
            <person name="Rancon A."/>
            <person name="Drula E."/>
            <person name="Hage H."/>
            <person name="Chaduli D."/>
            <person name="Favel A."/>
            <person name="Grisel S."/>
            <person name="Henrissat B."/>
            <person name="Herpoel-Gimbert I."/>
            <person name="Ruiz-Duenas F.J."/>
            <person name="Chevret D."/>
            <person name="Hainaut M."/>
            <person name="Lin J."/>
            <person name="Wang M."/>
            <person name="Pangilinan J."/>
            <person name="Lipzen A."/>
            <person name="Lesage-Meessen L."/>
            <person name="Navarro D."/>
            <person name="Riley R."/>
            <person name="Grigoriev I.V."/>
            <person name="Zhou S."/>
            <person name="Raouche S."/>
            <person name="Rosso M.N."/>
        </authorList>
    </citation>
    <scope>NUCLEOTIDE SEQUENCE [LARGE SCALE GENOMIC DNA]</scope>
    <source>
        <strain evidence="2 3">BRFM 1820</strain>
    </source>
</reference>
<evidence type="ECO:0000313" key="3">
    <source>
        <dbReference type="Proteomes" id="UP000256964"/>
    </source>
</evidence>
<proteinExistence type="predicted"/>